<dbReference type="GO" id="GO:1990904">
    <property type="term" value="C:ribonucleoprotein complex"/>
    <property type="evidence" value="ECO:0007669"/>
    <property type="project" value="UniProtKB-KW"/>
</dbReference>
<protein>
    <recommendedName>
        <fullName evidence="6">Small ribosomal subunit protein uS3m</fullName>
    </recommendedName>
</protein>
<dbReference type="GO" id="GO:0005739">
    <property type="term" value="C:mitochondrion"/>
    <property type="evidence" value="ECO:0007669"/>
    <property type="project" value="UniProtKB-SubCell"/>
</dbReference>
<sequence length="327" mass="38153">MNTNKSFLPINNQYSSIDLVKKTPILKKRIEKTTILEIGKYARELNQSKENMILESKKLIQEIKEPQKKSSYFDQVDMLTFVPQKGQEKPVKTEIQKYLKSFTTLDIELAQNKNTLYEFNSKTLNSKILHKNVYKILEYSFFEMSSVISTPNYYVSPKNVVINLFYFVINKKINKVNFLELNLNKLQDLSLKLSKYFKKPVQLELTQLYSVSHNTQILVNILGKLGLSRRNSFSRIIGRFFKYQSNKIFFRSNQNKYSKFATILTGVNIHLGGRLMKGKIVPRRTVKKIQYGSLARIKANYISTARLTQKNKRGSFSFTVSIGHKFF</sequence>
<evidence type="ECO:0000256" key="6">
    <source>
        <dbReference type="ARBA" id="ARBA00035157"/>
    </source>
</evidence>
<reference evidence="7" key="1">
    <citation type="journal article" name="Sci. Rep.">
        <title>Comparative mitochondrial genome analysis reveals intron dynamics and gene rearrangements in two Trametes species.</title>
        <authorList>
            <person name="Chen C."/>
            <person name="Li Q."/>
            <person name="Fu R."/>
            <person name="Wang J."/>
            <person name="Deng G."/>
            <person name="Chen X."/>
            <person name="Lu D."/>
        </authorList>
    </citation>
    <scope>NUCLEOTIDE SEQUENCE</scope>
</reference>
<evidence type="ECO:0000256" key="2">
    <source>
        <dbReference type="ARBA" id="ARBA00010761"/>
    </source>
</evidence>
<geneLocation type="mitochondrion" evidence="7"/>
<proteinExistence type="inferred from homology"/>
<dbReference type="GeneID" id="63652976"/>
<dbReference type="EMBL" id="MT479165">
    <property type="protein sequence ID" value="QPF23624.1"/>
    <property type="molecule type" value="Genomic_DNA"/>
</dbReference>
<comment type="subcellular location">
    <subcellularLocation>
        <location evidence="1">Mitochondrion</location>
    </subcellularLocation>
</comment>
<keyword evidence="4 7" id="KW-0496">Mitochondrion</keyword>
<dbReference type="RefSeq" id="YP_010044383.1">
    <property type="nucleotide sequence ID" value="NC_054271.1"/>
</dbReference>
<comment type="similarity">
    <text evidence="2">Belongs to the universal ribosomal protein uS3 family.</text>
</comment>
<dbReference type="Pfam" id="PF05316">
    <property type="entry name" value="VAR1"/>
    <property type="match status" value="1"/>
</dbReference>
<evidence type="ECO:0000256" key="5">
    <source>
        <dbReference type="ARBA" id="ARBA00023274"/>
    </source>
</evidence>
<dbReference type="AlphaFoldDB" id="A0A7S9A2E5"/>
<dbReference type="InterPro" id="IPR007980">
    <property type="entry name" value="Ribosomal_uS3m_fun"/>
</dbReference>
<gene>
    <name evidence="7" type="primary">rps3</name>
</gene>
<keyword evidence="3 7" id="KW-0689">Ribosomal protein</keyword>
<dbReference type="GO" id="GO:0006412">
    <property type="term" value="P:translation"/>
    <property type="evidence" value="ECO:0007669"/>
    <property type="project" value="InterPro"/>
</dbReference>
<accession>A0A7S9A2E5</accession>
<evidence type="ECO:0000256" key="1">
    <source>
        <dbReference type="ARBA" id="ARBA00004173"/>
    </source>
</evidence>
<evidence type="ECO:0000256" key="3">
    <source>
        <dbReference type="ARBA" id="ARBA00022980"/>
    </source>
</evidence>
<name>A0A7S9A2E5_TRAVE</name>
<keyword evidence="5" id="KW-0687">Ribonucleoprotein</keyword>
<dbReference type="GO" id="GO:0005840">
    <property type="term" value="C:ribosome"/>
    <property type="evidence" value="ECO:0007669"/>
    <property type="project" value="UniProtKB-KW"/>
</dbReference>
<organism evidence="7">
    <name type="scientific">Trametes versicolor</name>
    <name type="common">White-rot fungus</name>
    <name type="synonym">Coriolus versicolor</name>
    <dbReference type="NCBI Taxonomy" id="5325"/>
    <lineage>
        <taxon>Eukaryota</taxon>
        <taxon>Fungi</taxon>
        <taxon>Dikarya</taxon>
        <taxon>Basidiomycota</taxon>
        <taxon>Agaricomycotina</taxon>
        <taxon>Agaricomycetes</taxon>
        <taxon>Polyporales</taxon>
        <taxon>Polyporaceae</taxon>
        <taxon>Trametes</taxon>
    </lineage>
</organism>
<evidence type="ECO:0000256" key="4">
    <source>
        <dbReference type="ARBA" id="ARBA00023128"/>
    </source>
</evidence>
<dbReference type="GO" id="GO:0003735">
    <property type="term" value="F:structural constituent of ribosome"/>
    <property type="evidence" value="ECO:0007669"/>
    <property type="project" value="InterPro"/>
</dbReference>
<evidence type="ECO:0000313" key="7">
    <source>
        <dbReference type="EMBL" id="QPF23624.1"/>
    </source>
</evidence>